<feature type="transmembrane region" description="Helical" evidence="1">
    <location>
        <begin position="7"/>
        <end position="26"/>
    </location>
</feature>
<sequence length="71" mass="8050">MKRLKILNYICCFIVGLGFMSLPLLGDSMGLDYNNMTAILNWILFYVGYILVIVFGITVIITAIKNENENN</sequence>
<dbReference type="EMBL" id="JACHGH010000001">
    <property type="protein sequence ID" value="MBB6451655.1"/>
    <property type="molecule type" value="Genomic_DNA"/>
</dbReference>
<dbReference type="RefSeq" id="WP_174496281.1">
    <property type="nucleotide sequence ID" value="NZ_CADDWK010000007.1"/>
</dbReference>
<keyword evidence="1" id="KW-0472">Membrane</keyword>
<feature type="transmembrane region" description="Helical" evidence="1">
    <location>
        <begin position="38"/>
        <end position="64"/>
    </location>
</feature>
<keyword evidence="1" id="KW-1133">Transmembrane helix</keyword>
<proteinExistence type="predicted"/>
<protein>
    <submittedName>
        <fullName evidence="2">TRAP-type C4-dicarboxylate transport system permease small subunit</fullName>
    </submittedName>
</protein>
<keyword evidence="3" id="KW-1185">Reference proteome</keyword>
<comment type="caution">
    <text evidence="2">The sequence shown here is derived from an EMBL/GenBank/DDBJ whole genome shotgun (WGS) entry which is preliminary data.</text>
</comment>
<organism evidence="2 3">
    <name type="scientific">Salirhabdus euzebyi</name>
    <dbReference type="NCBI Taxonomy" id="394506"/>
    <lineage>
        <taxon>Bacteria</taxon>
        <taxon>Bacillati</taxon>
        <taxon>Bacillota</taxon>
        <taxon>Bacilli</taxon>
        <taxon>Bacillales</taxon>
        <taxon>Bacillaceae</taxon>
        <taxon>Salirhabdus</taxon>
    </lineage>
</organism>
<name>A0A841Q1I7_9BACI</name>
<dbReference type="Proteomes" id="UP000581688">
    <property type="component" value="Unassembled WGS sequence"/>
</dbReference>
<evidence type="ECO:0000256" key="1">
    <source>
        <dbReference type="SAM" id="Phobius"/>
    </source>
</evidence>
<accession>A0A841Q1I7</accession>
<evidence type="ECO:0000313" key="2">
    <source>
        <dbReference type="EMBL" id="MBB6451655.1"/>
    </source>
</evidence>
<reference evidence="2 3" key="1">
    <citation type="submission" date="2020-08" db="EMBL/GenBank/DDBJ databases">
        <title>Genomic Encyclopedia of Type Strains, Phase IV (KMG-IV): sequencing the most valuable type-strain genomes for metagenomic binning, comparative biology and taxonomic classification.</title>
        <authorList>
            <person name="Goeker M."/>
        </authorList>
    </citation>
    <scope>NUCLEOTIDE SEQUENCE [LARGE SCALE GENOMIC DNA]</scope>
    <source>
        <strain evidence="2 3">DSM 19612</strain>
    </source>
</reference>
<dbReference type="AlphaFoldDB" id="A0A841Q1I7"/>
<evidence type="ECO:0000313" key="3">
    <source>
        <dbReference type="Proteomes" id="UP000581688"/>
    </source>
</evidence>
<gene>
    <name evidence="2" type="ORF">HNQ94_000076</name>
</gene>
<keyword evidence="1" id="KW-0812">Transmembrane</keyword>